<sequence length="494" mass="57903">MKKLFQLLSLLCSSMLLSQTILNTYPIDLRNNLKDTKFISSSVFSNSIEDNQILSVENEKTHEVFVFIKDIEKITILQYNSTLFLKRECVFLLQNLKGKSIIGCSFNKVGDPTLYLTLAIPSNNMYDIVNKIAVVFSFKFNLETKTHTVSNFKFPANEFAVTTFQTNNSFYILAQHRIMHGLIVYTFQDAKIAKKGFDFSSFSFQDRKEKIYNFNDLIKAYPIEKIDVFDYNPLDKVVKESKLYIHKNHIILTLDHNHKKTQAFDINLENNELLEKNFPKSVLQDLKKMSNSFYQDGQLYQINTSKSELLLDIKDFNSDLTLKTIRVLNEGDKRSKNAPLFIQTDLRNPNEIRSPKRFLQHLQTLDIGLSVFKNKENTFITFGGVAKPKKQGDSFQHQNYIVNGFDEEDEVFNQNFSTIEHFKTVYFTRTLDRNFDFLNQEQQPLGINKLYYFLSTNKNITLENILKFKDYYILGYYDTKLKQYVMRKFADGFY</sequence>
<keyword evidence="1" id="KW-0732">Signal</keyword>
<proteinExistence type="predicted"/>
<dbReference type="Proteomes" id="UP000182367">
    <property type="component" value="Unassembled WGS sequence"/>
</dbReference>
<keyword evidence="3" id="KW-1185">Reference proteome</keyword>
<reference evidence="2 3" key="1">
    <citation type="submission" date="2016-10" db="EMBL/GenBank/DDBJ databases">
        <authorList>
            <person name="Varghese N."/>
            <person name="Submissions S."/>
        </authorList>
    </citation>
    <scope>NUCLEOTIDE SEQUENCE [LARGE SCALE GENOMIC DNA]</scope>
    <source>
        <strain evidence="2 3">Gm-149</strain>
    </source>
</reference>
<feature type="chain" id="PRO_5047236410" evidence="1">
    <location>
        <begin position="19"/>
        <end position="494"/>
    </location>
</feature>
<dbReference type="EMBL" id="FNEO01000001">
    <property type="protein sequence ID" value="SDI62642.1"/>
    <property type="molecule type" value="Genomic_DNA"/>
</dbReference>
<organism evidence="2 3">
    <name type="scientific">Flavobacterium glycines</name>
    <dbReference type="NCBI Taxonomy" id="551990"/>
    <lineage>
        <taxon>Bacteria</taxon>
        <taxon>Pseudomonadati</taxon>
        <taxon>Bacteroidota</taxon>
        <taxon>Flavobacteriia</taxon>
        <taxon>Flavobacteriales</taxon>
        <taxon>Flavobacteriaceae</taxon>
        <taxon>Flavobacterium</taxon>
    </lineage>
</organism>
<gene>
    <name evidence="2" type="ORF">SAMN05192550_0382</name>
</gene>
<evidence type="ECO:0000256" key="1">
    <source>
        <dbReference type="SAM" id="SignalP"/>
    </source>
</evidence>
<name>A0A1G8M3V8_9FLAO</name>
<feature type="signal peptide" evidence="1">
    <location>
        <begin position="1"/>
        <end position="18"/>
    </location>
</feature>
<evidence type="ECO:0000313" key="3">
    <source>
        <dbReference type="Proteomes" id="UP000182367"/>
    </source>
</evidence>
<accession>A0A1G8M3V8</accession>
<comment type="caution">
    <text evidence="2">The sequence shown here is derived from an EMBL/GenBank/DDBJ whole genome shotgun (WGS) entry which is preliminary data.</text>
</comment>
<protein>
    <submittedName>
        <fullName evidence="2">Uncharacterized protein</fullName>
    </submittedName>
</protein>
<evidence type="ECO:0000313" key="2">
    <source>
        <dbReference type="EMBL" id="SDI62642.1"/>
    </source>
</evidence>